<evidence type="ECO:0000256" key="6">
    <source>
        <dbReference type="PIRNR" id="PIRNR003101"/>
    </source>
</evidence>
<dbReference type="GO" id="GO:0043093">
    <property type="term" value="P:FtsZ-dependent cytokinesis"/>
    <property type="evidence" value="ECO:0007669"/>
    <property type="project" value="UniProtKB-UniRule"/>
</dbReference>
<keyword evidence="2 5" id="KW-0132">Cell division</keyword>
<dbReference type="CDD" id="cd24048">
    <property type="entry name" value="ASKHA_NBD_FtsA"/>
    <property type="match status" value="1"/>
</dbReference>
<name>A0A6M4AY59_9SPHN</name>
<comment type="subunit">
    <text evidence="5">Self-interacts. Interacts with FtsZ.</text>
</comment>
<organism evidence="8 9">
    <name type="scientific">Sphingomonas lacunae</name>
    <dbReference type="NCBI Taxonomy" id="2698828"/>
    <lineage>
        <taxon>Bacteria</taxon>
        <taxon>Pseudomonadati</taxon>
        <taxon>Pseudomonadota</taxon>
        <taxon>Alphaproteobacteria</taxon>
        <taxon>Sphingomonadales</taxon>
        <taxon>Sphingomonadaceae</taxon>
        <taxon>Sphingomonas</taxon>
    </lineage>
</organism>
<feature type="domain" description="SHS2" evidence="7">
    <location>
        <begin position="10"/>
        <end position="196"/>
    </location>
</feature>
<dbReference type="Gene3D" id="3.30.420.40">
    <property type="match status" value="2"/>
</dbReference>
<evidence type="ECO:0000313" key="8">
    <source>
        <dbReference type="EMBL" id="QJQ33300.1"/>
    </source>
</evidence>
<dbReference type="Proteomes" id="UP000503018">
    <property type="component" value="Chromosome"/>
</dbReference>
<keyword evidence="3 5" id="KW-0472">Membrane</keyword>
<evidence type="ECO:0000256" key="5">
    <source>
        <dbReference type="HAMAP-Rule" id="MF_02033"/>
    </source>
</evidence>
<evidence type="ECO:0000256" key="4">
    <source>
        <dbReference type="ARBA" id="ARBA00023306"/>
    </source>
</evidence>
<evidence type="ECO:0000256" key="2">
    <source>
        <dbReference type="ARBA" id="ARBA00022618"/>
    </source>
</evidence>
<evidence type="ECO:0000256" key="3">
    <source>
        <dbReference type="ARBA" id="ARBA00023136"/>
    </source>
</evidence>
<comment type="similarity">
    <text evidence="5 6">Belongs to the FtsA/MreB family.</text>
</comment>
<keyword evidence="9" id="KW-1185">Reference proteome</keyword>
<dbReference type="GO" id="GO:0009898">
    <property type="term" value="C:cytoplasmic side of plasma membrane"/>
    <property type="evidence" value="ECO:0007669"/>
    <property type="project" value="UniProtKB-UniRule"/>
</dbReference>
<evidence type="ECO:0000256" key="1">
    <source>
        <dbReference type="ARBA" id="ARBA00022475"/>
    </source>
</evidence>
<comment type="function">
    <text evidence="5 6">Cell division protein that is involved in the assembly of the Z ring. May serve as a membrane anchor for the Z ring.</text>
</comment>
<proteinExistence type="inferred from homology"/>
<dbReference type="InterPro" id="IPR050696">
    <property type="entry name" value="FtsA/MreB"/>
</dbReference>
<sequence length="416" mass="44664">MAPPRVERLLTAIDVGSSKVAVLIAGQTADGTLHALGTGVRESLGVKRGYVVDIPAVDRSVREALEQAERMAGIEVQHAWVSFGGGSLTSRIIEHEDPFNRGQIEPEDVDELLARARSQYLRDDRAILHAQPTLYTLDGNHGIKDPVGLFADRFGVAIHMVEADRGPVSNLVTAVRAAHVDIREVVATMMATGRSSLTEEQRDLGTALVDIGASLTNIGLFAGGMLVGIATISAGGNDITDDIANEFGTRRSQAERLKCFYGSAMSSPRDHQDQLDIGTGDEDEGGRPKITRAQLNAVIRKRLDHFVPQIGEVLKQLGDGGPGSRQVVLTGGTSELKGMADYVQNVLGGSARTARPSGVVSLPSANVNPAFSTAVGLVLYAADPPEDIRPVGRDRPEVEGPQRWWRRMMAMWDRGK</sequence>
<dbReference type="EMBL" id="CP053015">
    <property type="protein sequence ID" value="QJQ33300.1"/>
    <property type="molecule type" value="Genomic_DNA"/>
</dbReference>
<dbReference type="SMART" id="SM00842">
    <property type="entry name" value="FtsA"/>
    <property type="match status" value="1"/>
</dbReference>
<dbReference type="KEGG" id="slan:GV829_13340"/>
<dbReference type="Pfam" id="PF14450">
    <property type="entry name" value="FtsA"/>
    <property type="match status" value="1"/>
</dbReference>
<protein>
    <recommendedName>
        <fullName evidence="5 6">Cell division protein FtsA</fullName>
    </recommendedName>
</protein>
<keyword evidence="1 5" id="KW-1003">Cell membrane</keyword>
<evidence type="ECO:0000259" key="7">
    <source>
        <dbReference type="SMART" id="SM00842"/>
    </source>
</evidence>
<dbReference type="InterPro" id="IPR003494">
    <property type="entry name" value="SHS2_FtsA"/>
</dbReference>
<dbReference type="PANTHER" id="PTHR32432">
    <property type="entry name" value="CELL DIVISION PROTEIN FTSA-RELATED"/>
    <property type="match status" value="1"/>
</dbReference>
<dbReference type="GO" id="GO:0032153">
    <property type="term" value="C:cell division site"/>
    <property type="evidence" value="ECO:0007669"/>
    <property type="project" value="UniProtKB-UniRule"/>
</dbReference>
<dbReference type="PIRSF" id="PIRSF003101">
    <property type="entry name" value="FtsA"/>
    <property type="match status" value="1"/>
</dbReference>
<dbReference type="HAMAP" id="MF_02033">
    <property type="entry name" value="FtsA"/>
    <property type="match status" value="1"/>
</dbReference>
<dbReference type="Gene3D" id="3.30.1490.110">
    <property type="match status" value="1"/>
</dbReference>
<comment type="subcellular location">
    <subcellularLocation>
        <location evidence="5">Cell membrane</location>
        <topology evidence="5">Peripheral membrane protein</topology>
        <orientation evidence="5">Cytoplasmic side</orientation>
    </subcellularLocation>
    <text evidence="5">Localizes to the Z ring in an FtsZ-dependent manner. Targeted to the membrane through a conserved C-terminal amphipathic helix.</text>
</comment>
<dbReference type="PANTHER" id="PTHR32432:SF4">
    <property type="entry name" value="CELL DIVISION PROTEIN FTSA"/>
    <property type="match status" value="1"/>
</dbReference>
<dbReference type="NCBIfam" id="TIGR01174">
    <property type="entry name" value="ftsA"/>
    <property type="match status" value="1"/>
</dbReference>
<dbReference type="Pfam" id="PF02491">
    <property type="entry name" value="SHS2_FTSA"/>
    <property type="match status" value="1"/>
</dbReference>
<evidence type="ECO:0000313" key="9">
    <source>
        <dbReference type="Proteomes" id="UP000503018"/>
    </source>
</evidence>
<dbReference type="RefSeq" id="WP_169947419.1">
    <property type="nucleotide sequence ID" value="NZ_CP053015.1"/>
</dbReference>
<dbReference type="SUPFAM" id="SSF53067">
    <property type="entry name" value="Actin-like ATPase domain"/>
    <property type="match status" value="2"/>
</dbReference>
<dbReference type="InterPro" id="IPR020823">
    <property type="entry name" value="Cell_div_FtsA"/>
</dbReference>
<keyword evidence="4 5" id="KW-0131">Cell cycle</keyword>
<dbReference type="InterPro" id="IPR043129">
    <property type="entry name" value="ATPase_NBD"/>
</dbReference>
<dbReference type="AlphaFoldDB" id="A0A6M4AY59"/>
<accession>A0A6M4AY59</accession>
<gene>
    <name evidence="5 8" type="primary">ftsA</name>
    <name evidence="8" type="ORF">GV829_13340</name>
</gene>
<reference evidence="8 9" key="1">
    <citation type="submission" date="2020-01" db="EMBL/GenBank/DDBJ databases">
        <title>Sphingomonas sp. strain CSW-10.</title>
        <authorList>
            <person name="Chen W.-M."/>
        </authorList>
    </citation>
    <scope>NUCLEOTIDE SEQUENCE [LARGE SCALE GENOMIC DNA]</scope>
    <source>
        <strain evidence="8 9">CSW-10</strain>
    </source>
</reference>